<dbReference type="eggNOG" id="COG1172">
    <property type="taxonomic scope" value="Bacteria"/>
</dbReference>
<keyword evidence="3 7" id="KW-0812">Transmembrane</keyword>
<evidence type="ECO:0000256" key="3">
    <source>
        <dbReference type="ARBA" id="ARBA00022692"/>
    </source>
</evidence>
<evidence type="ECO:0000256" key="6">
    <source>
        <dbReference type="SAM" id="MobiDB-lite"/>
    </source>
</evidence>
<dbReference type="EMBL" id="CP001854">
    <property type="protein sequence ID" value="ADB49888.1"/>
    <property type="molecule type" value="Genomic_DNA"/>
</dbReference>
<gene>
    <name evidence="8" type="ordered locus">Cwoe_1460</name>
</gene>
<feature type="region of interest" description="Disordered" evidence="6">
    <location>
        <begin position="346"/>
        <end position="373"/>
    </location>
</feature>
<dbReference type="CDD" id="cd06579">
    <property type="entry name" value="TM_PBP1_transp_AraH_like"/>
    <property type="match status" value="1"/>
</dbReference>
<keyword evidence="5 7" id="KW-0472">Membrane</keyword>
<feature type="compositionally biased region" description="Basic and acidic residues" evidence="6">
    <location>
        <begin position="355"/>
        <end position="364"/>
    </location>
</feature>
<evidence type="ECO:0000256" key="2">
    <source>
        <dbReference type="ARBA" id="ARBA00022475"/>
    </source>
</evidence>
<dbReference type="KEGG" id="cwo:Cwoe_1460"/>
<evidence type="ECO:0000256" key="7">
    <source>
        <dbReference type="SAM" id="Phobius"/>
    </source>
</evidence>
<dbReference type="InterPro" id="IPR001851">
    <property type="entry name" value="ABC_transp_permease"/>
</dbReference>
<keyword evidence="9" id="KW-1185">Reference proteome</keyword>
<dbReference type="STRING" id="469383.Cwoe_1460"/>
<feature type="transmembrane region" description="Helical" evidence="7">
    <location>
        <begin position="143"/>
        <end position="161"/>
    </location>
</feature>
<feature type="transmembrane region" description="Helical" evidence="7">
    <location>
        <begin position="63"/>
        <end position="83"/>
    </location>
</feature>
<dbReference type="Pfam" id="PF02653">
    <property type="entry name" value="BPD_transp_2"/>
    <property type="match status" value="1"/>
</dbReference>
<dbReference type="AlphaFoldDB" id="D3EZ14"/>
<accession>D3EZ14</accession>
<feature type="transmembrane region" description="Helical" evidence="7">
    <location>
        <begin position="24"/>
        <end position="51"/>
    </location>
</feature>
<evidence type="ECO:0000256" key="1">
    <source>
        <dbReference type="ARBA" id="ARBA00004651"/>
    </source>
</evidence>
<dbReference type="RefSeq" id="WP_012932939.1">
    <property type="nucleotide sequence ID" value="NC_013739.1"/>
</dbReference>
<dbReference type="GO" id="GO:0022857">
    <property type="term" value="F:transmembrane transporter activity"/>
    <property type="evidence" value="ECO:0007669"/>
    <property type="project" value="InterPro"/>
</dbReference>
<evidence type="ECO:0000313" key="8">
    <source>
        <dbReference type="EMBL" id="ADB49888.1"/>
    </source>
</evidence>
<comment type="subcellular location">
    <subcellularLocation>
        <location evidence="1">Cell membrane</location>
        <topology evidence="1">Multi-pass membrane protein</topology>
    </subcellularLocation>
</comment>
<dbReference type="PANTHER" id="PTHR32196">
    <property type="entry name" value="ABC TRANSPORTER PERMEASE PROTEIN YPHD-RELATED-RELATED"/>
    <property type="match status" value="1"/>
</dbReference>
<name>D3EZ14_CONWI</name>
<keyword evidence="2" id="KW-1003">Cell membrane</keyword>
<dbReference type="OrthoDB" id="9808136at2"/>
<organism evidence="8 9">
    <name type="scientific">Conexibacter woesei (strain DSM 14684 / CCUG 47730 / CIP 108061 / JCM 11494 / NBRC 100937 / ID131577)</name>
    <dbReference type="NCBI Taxonomy" id="469383"/>
    <lineage>
        <taxon>Bacteria</taxon>
        <taxon>Bacillati</taxon>
        <taxon>Actinomycetota</taxon>
        <taxon>Thermoleophilia</taxon>
        <taxon>Solirubrobacterales</taxon>
        <taxon>Conexibacteraceae</taxon>
        <taxon>Conexibacter</taxon>
    </lineage>
</organism>
<feature type="transmembrane region" description="Helical" evidence="7">
    <location>
        <begin position="115"/>
        <end position="136"/>
    </location>
</feature>
<dbReference type="Proteomes" id="UP000008229">
    <property type="component" value="Chromosome"/>
</dbReference>
<reference evidence="9" key="2">
    <citation type="submission" date="2010-01" db="EMBL/GenBank/DDBJ databases">
        <title>The complete genome of Conexibacter woesei DSM 14684.</title>
        <authorList>
            <consortium name="US DOE Joint Genome Institute (JGI-PGF)"/>
            <person name="Lucas S."/>
            <person name="Copeland A."/>
            <person name="Lapidus A."/>
            <person name="Glavina del Rio T."/>
            <person name="Dalin E."/>
            <person name="Tice H."/>
            <person name="Bruce D."/>
            <person name="Goodwin L."/>
            <person name="Pitluck S."/>
            <person name="Kyrpides N."/>
            <person name="Mavromatis K."/>
            <person name="Ivanova N."/>
            <person name="Mikhailova N."/>
            <person name="Chertkov O."/>
            <person name="Brettin T."/>
            <person name="Detter J.C."/>
            <person name="Han C."/>
            <person name="Larimer F."/>
            <person name="Land M."/>
            <person name="Hauser L."/>
            <person name="Markowitz V."/>
            <person name="Cheng J.-F."/>
            <person name="Hugenholtz P."/>
            <person name="Woyke T."/>
            <person name="Wu D."/>
            <person name="Pukall R."/>
            <person name="Steenblock K."/>
            <person name="Schneider S."/>
            <person name="Klenk H.-P."/>
            <person name="Eisen J.A."/>
        </authorList>
    </citation>
    <scope>NUCLEOTIDE SEQUENCE [LARGE SCALE GENOMIC DNA]</scope>
    <source>
        <strain evidence="9">DSM 14684 / CIP 108061 / JCM 11494 / NBRC 100937 / ID131577</strain>
    </source>
</reference>
<proteinExistence type="predicted"/>
<dbReference type="HOGENOM" id="CLU_028880_0_2_11"/>
<sequence length="373" mass="38096">MPEPATEAPSAQAPRLGAREPRSALSLALGAVRAGPLFILLVVAVAMAILAPYFLTERNLQNLGAQTSIIAALAVGQLLVIVVRGIDISVGATVALTGVLGAEIATTSWGSSSFVVVVAMLLVGLAVGTANAFLIVKGRLLQPLIVTVATLGIVRGIALVVSDGVTVNGMPGAVVSLGNGFVGPLPASVVLVGAVALVVYVLMSRTQWGRWFYAVGGNPEGADRLGVPSKRVVMSAYMVCGVTAAIAGLIVAGRTNAGSPSAGTLMELDAITAVVIGGASLAGGRGTVGNVLAGALILGIIRNGLDLQDVNPFWQNVAIGCIVLIALELDVVRRALEDRLRVRSSASARGRERRQRPEREDAPRVGDAMGVGR</sequence>
<dbReference type="GO" id="GO:0005886">
    <property type="term" value="C:plasma membrane"/>
    <property type="evidence" value="ECO:0007669"/>
    <property type="project" value="UniProtKB-SubCell"/>
</dbReference>
<reference evidence="8 9" key="1">
    <citation type="journal article" date="2010" name="Stand. Genomic Sci.">
        <title>Complete genome sequence of Conexibacter woesei type strain (ID131577).</title>
        <authorList>
            <person name="Pukall R."/>
            <person name="Lapidus A."/>
            <person name="Glavina Del Rio T."/>
            <person name="Copeland A."/>
            <person name="Tice H."/>
            <person name="Cheng J.-F."/>
            <person name="Lucas S."/>
            <person name="Chen F."/>
            <person name="Nolan M."/>
            <person name="Bruce D."/>
            <person name="Goodwin L."/>
            <person name="Pitluck S."/>
            <person name="Mavromatis K."/>
            <person name="Ivanova N."/>
            <person name="Ovchinnikova G."/>
            <person name="Pati A."/>
            <person name="Chen A."/>
            <person name="Palaniappan K."/>
            <person name="Land M."/>
            <person name="Hauser L."/>
            <person name="Chang Y.-J."/>
            <person name="Jeffries C.D."/>
            <person name="Chain P."/>
            <person name="Meincke L."/>
            <person name="Sims D."/>
            <person name="Brettin T."/>
            <person name="Detter J.C."/>
            <person name="Rohde M."/>
            <person name="Goeker M."/>
            <person name="Bristow J."/>
            <person name="Eisen J.A."/>
            <person name="Markowitz V."/>
            <person name="Kyrpides N.C."/>
            <person name="Klenk H.-P."/>
            <person name="Hugenholtz P."/>
        </authorList>
    </citation>
    <scope>NUCLEOTIDE SEQUENCE [LARGE SCALE GENOMIC DNA]</scope>
    <source>
        <strain evidence="9">DSM 14684 / CIP 108061 / JCM 11494 / NBRC 100937 / ID131577</strain>
    </source>
</reference>
<dbReference type="PANTHER" id="PTHR32196:SF72">
    <property type="entry name" value="RIBOSE IMPORT PERMEASE PROTEIN RBSC"/>
    <property type="match status" value="1"/>
</dbReference>
<evidence type="ECO:0000256" key="4">
    <source>
        <dbReference type="ARBA" id="ARBA00022989"/>
    </source>
</evidence>
<evidence type="ECO:0000256" key="5">
    <source>
        <dbReference type="ARBA" id="ARBA00023136"/>
    </source>
</evidence>
<feature type="transmembrane region" description="Helical" evidence="7">
    <location>
        <begin position="181"/>
        <end position="203"/>
    </location>
</feature>
<protein>
    <submittedName>
        <fullName evidence="8">Inner-membrane translocator</fullName>
    </submittedName>
</protein>
<keyword evidence="4 7" id="KW-1133">Transmembrane helix</keyword>
<evidence type="ECO:0000313" key="9">
    <source>
        <dbReference type="Proteomes" id="UP000008229"/>
    </source>
</evidence>
<feature type="transmembrane region" description="Helical" evidence="7">
    <location>
        <begin position="232"/>
        <end position="252"/>
    </location>
</feature>